<proteinExistence type="predicted"/>
<dbReference type="AlphaFoldDB" id="A0A4E9EIK4"/>
<dbReference type="EMBL" id="CAJPIJ010000176">
    <property type="protein sequence ID" value="CAG2003659.1"/>
    <property type="molecule type" value="Genomic_DNA"/>
</dbReference>
<reference evidence="2" key="1">
    <citation type="submission" date="2019-04" db="EMBL/GenBank/DDBJ databases">
        <authorList>
            <person name="Melise S."/>
            <person name="Noan J."/>
            <person name="Okalmin O."/>
        </authorList>
    </citation>
    <scope>NUCLEOTIDE SEQUENCE</scope>
    <source>
        <strain evidence="2">FN9</strain>
    </source>
</reference>
<sequence length="325" mass="35952">MFLSATPAIKDLSDLEMASSIINRQQGQHAKVMAALRLADRHSDEMNSPSYKDAIHAACRAVETWMISRAGYSPMLDQGHRISASHPPPDTITMRFNTPEELRHALSETIDNVRGGMMENNARVDPAAFEHVMMSVKGAALMLKAGSVPGLQACVTADNNFPYNMGRVEEDIQAYNDAERRSDSVYLRNLDLLTRNDPMFVEMADIVRQASQGRVASRPDHEVSSSPLHVILFTQHPCSAAVAYIYLRENCDRQADVVCLLSDTKPAARAEKLGELRLSSQGRSVDKGGKSIVVITTFRLGGFGLNDFVFCNLMIQMGEPQRRLV</sequence>
<gene>
    <name evidence="2" type="ORF">FUG_LOCUS509890</name>
    <name evidence="1" type="ORF">MDCFG202_LOCUS494662</name>
</gene>
<evidence type="ECO:0000313" key="2">
    <source>
        <dbReference type="EMBL" id="VIO62956.1"/>
    </source>
</evidence>
<protein>
    <submittedName>
        <fullName evidence="2">Uncharacterized protein</fullName>
    </submittedName>
</protein>
<organism evidence="2">
    <name type="scientific">Gibberella zeae</name>
    <name type="common">Wheat head blight fungus</name>
    <name type="synonym">Fusarium graminearum</name>
    <dbReference type="NCBI Taxonomy" id="5518"/>
    <lineage>
        <taxon>Eukaryota</taxon>
        <taxon>Fungi</taxon>
        <taxon>Dikarya</taxon>
        <taxon>Ascomycota</taxon>
        <taxon>Pezizomycotina</taxon>
        <taxon>Sordariomycetes</taxon>
        <taxon>Hypocreomycetidae</taxon>
        <taxon>Hypocreales</taxon>
        <taxon>Nectriaceae</taxon>
        <taxon>Fusarium</taxon>
    </lineage>
</organism>
<name>A0A4E9EIK4_GIBZA</name>
<accession>A0A4E9EIK4</accession>
<dbReference type="EMBL" id="CAAKMV010000170">
    <property type="protein sequence ID" value="VIO62956.1"/>
    <property type="molecule type" value="Genomic_DNA"/>
</dbReference>
<evidence type="ECO:0000313" key="1">
    <source>
        <dbReference type="EMBL" id="CAG2003659.1"/>
    </source>
</evidence>
<dbReference type="Proteomes" id="UP000746612">
    <property type="component" value="Unassembled WGS sequence"/>
</dbReference>
<reference evidence="1" key="2">
    <citation type="submission" date="2021-03" db="EMBL/GenBank/DDBJ databases">
        <authorList>
            <person name="Alouane T."/>
            <person name="Langin T."/>
            <person name="Bonhomme L."/>
        </authorList>
    </citation>
    <scope>NUCLEOTIDE SEQUENCE</scope>
    <source>
        <strain evidence="1">MDC_Fg202</strain>
    </source>
</reference>